<comment type="subcellular location">
    <subcellularLocation>
        <location evidence="2">Endosome membrane</location>
        <topology evidence="2">Multi-pass membrane protein</topology>
    </subcellularLocation>
</comment>
<comment type="function">
    <text evidence="1">Intramembrane-cleaving aspartic protease (I-CLiP) that cleaves type II membrane signal peptides in the hydrophobic plane of the membrane.</text>
</comment>
<keyword evidence="4 11" id="KW-0812">Transmembrane</keyword>
<dbReference type="EMBL" id="DUZY01000001">
    <property type="protein sequence ID" value="DAD24076.1"/>
    <property type="molecule type" value="Genomic_DNA"/>
</dbReference>
<dbReference type="FunFam" id="3.50.30.30:FF:000007">
    <property type="entry name" value="Signal peptide peptidase-like 3"/>
    <property type="match status" value="1"/>
</dbReference>
<evidence type="ECO:0000256" key="2">
    <source>
        <dbReference type="ARBA" id="ARBA00004337"/>
    </source>
</evidence>
<evidence type="ECO:0000256" key="6">
    <source>
        <dbReference type="ARBA" id="ARBA00022753"/>
    </source>
</evidence>
<gene>
    <name evidence="14" type="ORF">HUJ06_025539</name>
</gene>
<dbReference type="PANTHER" id="PTHR12174">
    <property type="entry name" value="SIGNAL PEPTIDE PEPTIDASE"/>
    <property type="match status" value="1"/>
</dbReference>
<evidence type="ECO:0000256" key="5">
    <source>
        <dbReference type="ARBA" id="ARBA00022729"/>
    </source>
</evidence>
<evidence type="ECO:0000256" key="4">
    <source>
        <dbReference type="ARBA" id="ARBA00022692"/>
    </source>
</evidence>
<dbReference type="AlphaFoldDB" id="A0A822XYK4"/>
<feature type="chain" id="PRO_5032607216" description="PA domain-containing protein" evidence="12">
    <location>
        <begin position="23"/>
        <end position="296"/>
    </location>
</feature>
<feature type="signal peptide" evidence="12">
    <location>
        <begin position="1"/>
        <end position="22"/>
    </location>
</feature>
<sequence>MASSATILRIFAILHLLLVVAADDVSHDDDSIPRSGSPSCNNKFQLVKVKNWVDGVEGESIDGLTARFGATLPSEESKALKLPVVLMNPLNCCTNSSSKLSNSLALSVRGDCAFTTKAQVAQSGGAAGLVVINDNEELYKMVCSDNDTSLNITIPIVMIPKSGGDAIKKSMVDGGKVELLLYSPNRPVVDFSVIFLWLMAVGTILCASLWSEFVVCEQNDERYNQLTPKESSNSRTTRDDSEKEIVDISAKGAIFFVIVASTFLLVLYFFMSSWFVWLLIVLFCIGGIQFCRSDQE</sequence>
<evidence type="ECO:0000256" key="10">
    <source>
        <dbReference type="ARBA" id="ARBA00023180"/>
    </source>
</evidence>
<dbReference type="PANTHER" id="PTHR12174:SF90">
    <property type="entry name" value="SIGNAL PEPTIDE PEPTIDASE-LIKE 3"/>
    <property type="match status" value="1"/>
</dbReference>
<keyword evidence="9 11" id="KW-0472">Membrane</keyword>
<keyword evidence="5 12" id="KW-0732">Signal</keyword>
<evidence type="ECO:0000256" key="8">
    <source>
        <dbReference type="ARBA" id="ARBA00022989"/>
    </source>
</evidence>
<keyword evidence="10" id="KW-0325">Glycoprotein</keyword>
<evidence type="ECO:0000256" key="11">
    <source>
        <dbReference type="SAM" id="Phobius"/>
    </source>
</evidence>
<protein>
    <recommendedName>
        <fullName evidence="13">PA domain-containing protein</fullName>
    </recommendedName>
</protein>
<dbReference type="SUPFAM" id="SSF52025">
    <property type="entry name" value="PA domain"/>
    <property type="match status" value="1"/>
</dbReference>
<evidence type="ECO:0000256" key="3">
    <source>
        <dbReference type="ARBA" id="ARBA00006859"/>
    </source>
</evidence>
<keyword evidence="7" id="KW-0378">Hydrolase</keyword>
<dbReference type="InterPro" id="IPR007369">
    <property type="entry name" value="Peptidase_A22B_SPP"/>
</dbReference>
<evidence type="ECO:0000259" key="13">
    <source>
        <dbReference type="Pfam" id="PF02225"/>
    </source>
</evidence>
<comment type="caution">
    <text evidence="14">The sequence shown here is derived from an EMBL/GenBank/DDBJ whole genome shotgun (WGS) entry which is preliminary data.</text>
</comment>
<dbReference type="Proteomes" id="UP000607653">
    <property type="component" value="Unassembled WGS sequence"/>
</dbReference>
<accession>A0A822XYK4</accession>
<proteinExistence type="inferred from homology"/>
<feature type="transmembrane region" description="Helical" evidence="11">
    <location>
        <begin position="274"/>
        <end position="291"/>
    </location>
</feature>
<evidence type="ECO:0000256" key="9">
    <source>
        <dbReference type="ARBA" id="ARBA00023136"/>
    </source>
</evidence>
<reference evidence="14 15" key="1">
    <citation type="journal article" date="2020" name="Mol. Biol. Evol.">
        <title>Distinct Expression and Methylation Patterns for Genes with Different Fates following a Single Whole-Genome Duplication in Flowering Plants.</title>
        <authorList>
            <person name="Shi T."/>
            <person name="Rahmani R.S."/>
            <person name="Gugger P.F."/>
            <person name="Wang M."/>
            <person name="Li H."/>
            <person name="Zhang Y."/>
            <person name="Li Z."/>
            <person name="Wang Q."/>
            <person name="Van de Peer Y."/>
            <person name="Marchal K."/>
            <person name="Chen J."/>
        </authorList>
    </citation>
    <scope>NUCLEOTIDE SEQUENCE [LARGE SCALE GENOMIC DNA]</scope>
    <source>
        <tissue evidence="14">Leaf</tissue>
    </source>
</reference>
<feature type="domain" description="PA" evidence="13">
    <location>
        <begin position="82"/>
        <end position="167"/>
    </location>
</feature>
<keyword evidence="6" id="KW-0967">Endosome</keyword>
<evidence type="ECO:0000256" key="12">
    <source>
        <dbReference type="SAM" id="SignalP"/>
    </source>
</evidence>
<evidence type="ECO:0000256" key="7">
    <source>
        <dbReference type="ARBA" id="ARBA00022801"/>
    </source>
</evidence>
<evidence type="ECO:0000313" key="14">
    <source>
        <dbReference type="EMBL" id="DAD24076.1"/>
    </source>
</evidence>
<dbReference type="Pfam" id="PF04258">
    <property type="entry name" value="Peptidase_A22B"/>
    <property type="match status" value="1"/>
</dbReference>
<dbReference type="InterPro" id="IPR046450">
    <property type="entry name" value="PA_dom_sf"/>
</dbReference>
<dbReference type="GO" id="GO:0010008">
    <property type="term" value="C:endosome membrane"/>
    <property type="evidence" value="ECO:0007669"/>
    <property type="project" value="UniProtKB-SubCell"/>
</dbReference>
<feature type="transmembrane region" description="Helical" evidence="11">
    <location>
        <begin position="194"/>
        <end position="215"/>
    </location>
</feature>
<organism evidence="14 15">
    <name type="scientific">Nelumbo nucifera</name>
    <name type="common">Sacred lotus</name>
    <dbReference type="NCBI Taxonomy" id="4432"/>
    <lineage>
        <taxon>Eukaryota</taxon>
        <taxon>Viridiplantae</taxon>
        <taxon>Streptophyta</taxon>
        <taxon>Embryophyta</taxon>
        <taxon>Tracheophyta</taxon>
        <taxon>Spermatophyta</taxon>
        <taxon>Magnoliopsida</taxon>
        <taxon>Proteales</taxon>
        <taxon>Nelumbonaceae</taxon>
        <taxon>Nelumbo</taxon>
    </lineage>
</organism>
<evidence type="ECO:0000313" key="15">
    <source>
        <dbReference type="Proteomes" id="UP000607653"/>
    </source>
</evidence>
<dbReference type="InterPro" id="IPR003137">
    <property type="entry name" value="PA_domain"/>
</dbReference>
<keyword evidence="15" id="KW-1185">Reference proteome</keyword>
<dbReference type="GO" id="GO:0042500">
    <property type="term" value="F:aspartic endopeptidase activity, intramembrane cleaving"/>
    <property type="evidence" value="ECO:0007669"/>
    <property type="project" value="InterPro"/>
</dbReference>
<name>A0A822XYK4_NELNU</name>
<keyword evidence="8 11" id="KW-1133">Transmembrane helix</keyword>
<comment type="similarity">
    <text evidence="3">Belongs to the peptidase A22B family.</text>
</comment>
<feature type="transmembrane region" description="Helical" evidence="11">
    <location>
        <begin position="248"/>
        <end position="268"/>
    </location>
</feature>
<dbReference type="Pfam" id="PF02225">
    <property type="entry name" value="PA"/>
    <property type="match status" value="1"/>
</dbReference>
<evidence type="ECO:0000256" key="1">
    <source>
        <dbReference type="ARBA" id="ARBA00003012"/>
    </source>
</evidence>
<dbReference type="Gene3D" id="3.50.30.30">
    <property type="match status" value="1"/>
</dbReference>